<dbReference type="EnsemblBacteria" id="BAG02761">
    <property type="protein sequence ID" value="BAG02761"/>
    <property type="gene ID" value="MAE_29390"/>
</dbReference>
<organism evidence="1 2">
    <name type="scientific">Microcystis aeruginosa (strain NIES-843 / IAM M-2473)</name>
    <dbReference type="NCBI Taxonomy" id="449447"/>
    <lineage>
        <taxon>Bacteria</taxon>
        <taxon>Bacillati</taxon>
        <taxon>Cyanobacteriota</taxon>
        <taxon>Cyanophyceae</taxon>
        <taxon>Oscillatoriophycideae</taxon>
        <taxon>Chroococcales</taxon>
        <taxon>Microcystaceae</taxon>
        <taxon>Microcystis</taxon>
    </lineage>
</organism>
<proteinExistence type="predicted"/>
<accession>B0JKH2</accession>
<keyword evidence="2" id="KW-1185">Reference proteome</keyword>
<dbReference type="Proteomes" id="UP000001510">
    <property type="component" value="Chromosome"/>
</dbReference>
<dbReference type="AlphaFoldDB" id="B0JKH2"/>
<dbReference type="STRING" id="449447.MAE_29390"/>
<protein>
    <submittedName>
        <fullName evidence="1">Uncharacterized protein</fullName>
    </submittedName>
</protein>
<evidence type="ECO:0000313" key="1">
    <source>
        <dbReference type="EMBL" id="BAG02761.1"/>
    </source>
</evidence>
<gene>
    <name evidence="1" type="ordered locus">MAE_29390</name>
</gene>
<evidence type="ECO:0000313" key="2">
    <source>
        <dbReference type="Proteomes" id="UP000001510"/>
    </source>
</evidence>
<name>B0JKH2_MICAN</name>
<dbReference type="KEGG" id="mar:MAE_29390"/>
<dbReference type="HOGENOM" id="CLU_2899176_0_0_3"/>
<reference evidence="1 2" key="1">
    <citation type="journal article" date="2007" name="DNA Res.">
        <title>Complete genomic structure of the bloom-forming toxic cyanobacterium Microcystis aeruginosa NIES-843.</title>
        <authorList>
            <person name="Kaneko T."/>
            <person name="Nakajima N."/>
            <person name="Okamoto S."/>
            <person name="Suzuki I."/>
            <person name="Tanabe Y."/>
            <person name="Tamaoki M."/>
            <person name="Nakamura Y."/>
            <person name="Kasai F."/>
            <person name="Watanabe A."/>
            <person name="Kawashima K."/>
            <person name="Kishida Y."/>
            <person name="Ono A."/>
            <person name="Shimizu Y."/>
            <person name="Takahashi C."/>
            <person name="Minami C."/>
            <person name="Fujishiro T."/>
            <person name="Kohara M."/>
            <person name="Katoh M."/>
            <person name="Nakazaki N."/>
            <person name="Nakayama S."/>
            <person name="Yamada M."/>
            <person name="Tabata S."/>
            <person name="Watanabe M.M."/>
        </authorList>
    </citation>
    <scope>NUCLEOTIDE SEQUENCE [LARGE SCALE GENOMIC DNA]</scope>
    <source>
        <strain evidence="2">NIES-843 / IAM M-247</strain>
    </source>
</reference>
<dbReference type="EMBL" id="AP009552">
    <property type="protein sequence ID" value="BAG02761.1"/>
    <property type="molecule type" value="Genomic_DNA"/>
</dbReference>
<sequence>MRFKAAPIPRVPKARIPRIEEGSGIELEAVGSWILSTISGQIAAPQPGVVMLIASNVISRNP</sequence>
<dbReference type="PaxDb" id="449447-MAE_29390"/>